<dbReference type="InterPro" id="IPR033463">
    <property type="entry name" value="sCache_3"/>
</dbReference>
<dbReference type="AlphaFoldDB" id="A0AAE3GSV9"/>
<dbReference type="InterPro" id="IPR029151">
    <property type="entry name" value="Sensor-like_sf"/>
</dbReference>
<dbReference type="RefSeq" id="WP_254012033.1">
    <property type="nucleotide sequence ID" value="NZ_JAMZMM010000102.1"/>
</dbReference>
<keyword evidence="3 6" id="KW-0812">Transmembrane</keyword>
<comment type="subcellular location">
    <subcellularLocation>
        <location evidence="1">Cell membrane</location>
        <topology evidence="1">Multi-pass membrane protein</topology>
    </subcellularLocation>
</comment>
<comment type="caution">
    <text evidence="8">The sequence shown here is derived from an EMBL/GenBank/DDBJ whole genome shotgun (WGS) entry which is preliminary data.</text>
</comment>
<accession>A0AAE3GSV9</accession>
<evidence type="ECO:0000256" key="1">
    <source>
        <dbReference type="ARBA" id="ARBA00004651"/>
    </source>
</evidence>
<keyword evidence="2" id="KW-1003">Cell membrane</keyword>
<dbReference type="EMBL" id="JAMZMM010000102">
    <property type="protein sequence ID" value="MCP2729248.1"/>
    <property type="molecule type" value="Genomic_DNA"/>
</dbReference>
<protein>
    <recommendedName>
        <fullName evidence="7">Single cache domain-containing protein</fullName>
    </recommendedName>
</protein>
<keyword evidence="5 6" id="KW-0472">Membrane</keyword>
<name>A0AAE3GSV9_9CYAN</name>
<organism evidence="8 9">
    <name type="scientific">Limnofasciculus baicalensis BBK-W-15</name>
    <dbReference type="NCBI Taxonomy" id="2699891"/>
    <lineage>
        <taxon>Bacteria</taxon>
        <taxon>Bacillati</taxon>
        <taxon>Cyanobacteriota</taxon>
        <taxon>Cyanophyceae</taxon>
        <taxon>Coleofasciculales</taxon>
        <taxon>Coleofasciculaceae</taxon>
        <taxon>Limnofasciculus</taxon>
        <taxon>Limnofasciculus baicalensis</taxon>
    </lineage>
</organism>
<dbReference type="Gene3D" id="3.30.450.20">
    <property type="entry name" value="PAS domain"/>
    <property type="match status" value="1"/>
</dbReference>
<evidence type="ECO:0000313" key="9">
    <source>
        <dbReference type="Proteomes" id="UP001204953"/>
    </source>
</evidence>
<evidence type="ECO:0000256" key="2">
    <source>
        <dbReference type="ARBA" id="ARBA00022475"/>
    </source>
</evidence>
<sequence>MIVTKRLKKALILNGIIFSLIAISTLISSVWNLSASLVVPYQNQGVALTRSVANFSSSLLFGSPYESIQGVIDGLGEIEGLSYIFVSDSTGRIVAHTFSPLIPQLFSKTEKASRAFNGKDFQEQKPKIRNIKLPEIGKVIDIGFPVMSGVAGQVHVGLKQQIIDAQIRTFVIRQIGIAIALFFISTGVTYLVLARI</sequence>
<feature type="transmembrane region" description="Helical" evidence="6">
    <location>
        <begin position="12"/>
        <end position="31"/>
    </location>
</feature>
<evidence type="ECO:0000256" key="3">
    <source>
        <dbReference type="ARBA" id="ARBA00022692"/>
    </source>
</evidence>
<evidence type="ECO:0000256" key="5">
    <source>
        <dbReference type="ARBA" id="ARBA00023136"/>
    </source>
</evidence>
<keyword evidence="4 6" id="KW-1133">Transmembrane helix</keyword>
<dbReference type="Proteomes" id="UP001204953">
    <property type="component" value="Unassembled WGS sequence"/>
</dbReference>
<feature type="domain" description="Single cache" evidence="7">
    <location>
        <begin position="35"/>
        <end position="169"/>
    </location>
</feature>
<evidence type="ECO:0000313" key="8">
    <source>
        <dbReference type="EMBL" id="MCP2729248.1"/>
    </source>
</evidence>
<keyword evidence="9" id="KW-1185">Reference proteome</keyword>
<gene>
    <name evidence="8" type="ORF">NJ959_12355</name>
</gene>
<feature type="transmembrane region" description="Helical" evidence="6">
    <location>
        <begin position="175"/>
        <end position="193"/>
    </location>
</feature>
<proteinExistence type="predicted"/>
<evidence type="ECO:0000259" key="7">
    <source>
        <dbReference type="Pfam" id="PF17203"/>
    </source>
</evidence>
<dbReference type="Pfam" id="PF17203">
    <property type="entry name" value="sCache_3_2"/>
    <property type="match status" value="1"/>
</dbReference>
<dbReference type="GO" id="GO:0005886">
    <property type="term" value="C:plasma membrane"/>
    <property type="evidence" value="ECO:0007669"/>
    <property type="project" value="UniProtKB-SubCell"/>
</dbReference>
<reference evidence="8" key="1">
    <citation type="submission" date="2022-06" db="EMBL/GenBank/DDBJ databases">
        <title>New cyanobacteria of genus Symplocastrum in benthos of Lake Baikal.</title>
        <authorList>
            <person name="Sorokovikova E."/>
            <person name="Tikhonova I."/>
            <person name="Krasnopeev A."/>
            <person name="Evseev P."/>
            <person name="Gladkikh A."/>
            <person name="Belykh O."/>
        </authorList>
    </citation>
    <scope>NUCLEOTIDE SEQUENCE</scope>
    <source>
        <strain evidence="8">BBK-W-15</strain>
    </source>
</reference>
<evidence type="ECO:0000256" key="4">
    <source>
        <dbReference type="ARBA" id="ARBA00022989"/>
    </source>
</evidence>
<evidence type="ECO:0000256" key="6">
    <source>
        <dbReference type="SAM" id="Phobius"/>
    </source>
</evidence>
<dbReference type="SUPFAM" id="SSF103190">
    <property type="entry name" value="Sensory domain-like"/>
    <property type="match status" value="1"/>
</dbReference>